<keyword evidence="3" id="KW-1003">Cell membrane</keyword>
<evidence type="ECO:0000256" key="10">
    <source>
        <dbReference type="SAM" id="Phobius"/>
    </source>
</evidence>
<dbReference type="GO" id="GO:0015190">
    <property type="term" value="F:L-leucine transmembrane transporter activity"/>
    <property type="evidence" value="ECO:0007669"/>
    <property type="project" value="TreeGrafter"/>
</dbReference>
<dbReference type="EMBL" id="CAADIW010000086">
    <property type="protein sequence ID" value="VFS45094.1"/>
    <property type="molecule type" value="Genomic_DNA"/>
</dbReference>
<accession>A0A484Z9M7</accession>
<dbReference type="InterPro" id="IPR001851">
    <property type="entry name" value="ABC_transp_permease"/>
</dbReference>
<sequence length="329" mass="34764">MVAAERAICRVRTLDTLIQQLINGVMLGSIYALIALGYTMVYGILRIINFAHGDILMVGALTTLSALNALNTTFPHMPQLLQLGFALSIAMAVCALLAMAVERFAYRRLRNAPRLAPLISGIGVSVLLQTVAMIIWTRNPLMFPQILPMDPIAITAGSEAHPPAIITVTGIVTVALALIVMIGLWLLVEYTRLGRGMRAVAENPRVATLMGVNPNAIITLTFAIGGMFAALAGVMMASNYGNASFSMGFLPGIKAFTAAVLGGIGNIRGAMIGGILLGVIEALGAGYLGELTDGVFGSNYQDVFAFIVLILVLVFRPAGLLGERVAHRA</sequence>
<dbReference type="PANTHER" id="PTHR11795">
    <property type="entry name" value="BRANCHED-CHAIN AMINO ACID TRANSPORT SYSTEM PERMEASE PROTEIN LIVH"/>
    <property type="match status" value="1"/>
</dbReference>
<keyword evidence="6" id="KW-0029">Amino-acid transport</keyword>
<reference evidence="11 12" key="1">
    <citation type="submission" date="2019-03" db="EMBL/GenBank/DDBJ databases">
        <authorList>
            <consortium name="Pathogen Informatics"/>
        </authorList>
    </citation>
    <scope>NUCLEOTIDE SEQUENCE [LARGE SCALE GENOMIC DNA]</scope>
    <source>
        <strain evidence="11 12">NCTC12126</strain>
    </source>
</reference>
<feature type="transmembrane region" description="Helical" evidence="10">
    <location>
        <begin position="113"/>
        <end position="136"/>
    </location>
</feature>
<name>A0A484Z9M7_9ENTR</name>
<keyword evidence="7 10" id="KW-1133">Transmembrane helix</keyword>
<dbReference type="AlphaFoldDB" id="A0A484Z9M7"/>
<feature type="transmembrane region" description="Helical" evidence="10">
    <location>
        <begin position="164"/>
        <end position="188"/>
    </location>
</feature>
<protein>
    <submittedName>
        <fullName evidence="11">ABC transporter</fullName>
    </submittedName>
</protein>
<evidence type="ECO:0000256" key="8">
    <source>
        <dbReference type="ARBA" id="ARBA00023136"/>
    </source>
</evidence>
<evidence type="ECO:0000256" key="5">
    <source>
        <dbReference type="ARBA" id="ARBA00022692"/>
    </source>
</evidence>
<keyword evidence="4" id="KW-0997">Cell inner membrane</keyword>
<feature type="transmembrane region" description="Helical" evidence="10">
    <location>
        <begin position="215"/>
        <end position="237"/>
    </location>
</feature>
<feature type="transmembrane region" description="Helical" evidence="10">
    <location>
        <begin position="21"/>
        <end position="43"/>
    </location>
</feature>
<dbReference type="GO" id="GO:0005304">
    <property type="term" value="F:L-valine transmembrane transporter activity"/>
    <property type="evidence" value="ECO:0007669"/>
    <property type="project" value="TreeGrafter"/>
</dbReference>
<dbReference type="CDD" id="cd06582">
    <property type="entry name" value="TM_PBP1_LivH_like"/>
    <property type="match status" value="1"/>
</dbReference>
<dbReference type="GO" id="GO:0005886">
    <property type="term" value="C:plasma membrane"/>
    <property type="evidence" value="ECO:0007669"/>
    <property type="project" value="UniProtKB-SubCell"/>
</dbReference>
<dbReference type="PANTHER" id="PTHR11795:SF371">
    <property type="entry name" value="HIGH-AFFINITY BRANCHED-CHAIN AMINO ACID TRANSPORT SYSTEM PERMEASE PROTEIN LIVH"/>
    <property type="match status" value="1"/>
</dbReference>
<comment type="similarity">
    <text evidence="9">Belongs to the binding-protein-dependent transport system permease family. LivHM subfamily.</text>
</comment>
<keyword evidence="8 10" id="KW-0472">Membrane</keyword>
<evidence type="ECO:0000256" key="1">
    <source>
        <dbReference type="ARBA" id="ARBA00004429"/>
    </source>
</evidence>
<keyword evidence="2" id="KW-0813">Transport</keyword>
<feature type="transmembrane region" description="Helical" evidence="10">
    <location>
        <begin position="269"/>
        <end position="288"/>
    </location>
</feature>
<comment type="subcellular location">
    <subcellularLocation>
        <location evidence="1">Cell inner membrane</location>
        <topology evidence="1">Multi-pass membrane protein</topology>
    </subcellularLocation>
</comment>
<evidence type="ECO:0000256" key="3">
    <source>
        <dbReference type="ARBA" id="ARBA00022475"/>
    </source>
</evidence>
<dbReference type="GO" id="GO:0015188">
    <property type="term" value="F:L-isoleucine transmembrane transporter activity"/>
    <property type="evidence" value="ECO:0007669"/>
    <property type="project" value="TreeGrafter"/>
</dbReference>
<dbReference type="GO" id="GO:0015808">
    <property type="term" value="P:L-alanine transport"/>
    <property type="evidence" value="ECO:0007669"/>
    <property type="project" value="TreeGrafter"/>
</dbReference>
<dbReference type="GO" id="GO:0015192">
    <property type="term" value="F:L-phenylalanine transmembrane transporter activity"/>
    <property type="evidence" value="ECO:0007669"/>
    <property type="project" value="TreeGrafter"/>
</dbReference>
<evidence type="ECO:0000256" key="7">
    <source>
        <dbReference type="ARBA" id="ARBA00022989"/>
    </source>
</evidence>
<keyword evidence="5 10" id="KW-0812">Transmembrane</keyword>
<gene>
    <name evidence="11" type="primary">livH_3</name>
    <name evidence="11" type="ORF">NCTC12126_06412</name>
</gene>
<dbReference type="InterPro" id="IPR052157">
    <property type="entry name" value="BCAA_transport_permease"/>
</dbReference>
<evidence type="ECO:0000313" key="11">
    <source>
        <dbReference type="EMBL" id="VFS45094.1"/>
    </source>
</evidence>
<dbReference type="Proteomes" id="UP000351155">
    <property type="component" value="Unassembled WGS sequence"/>
</dbReference>
<proteinExistence type="inferred from homology"/>
<organism evidence="11 12">
    <name type="scientific">Enterobacter cancerogenus</name>
    <dbReference type="NCBI Taxonomy" id="69218"/>
    <lineage>
        <taxon>Bacteria</taxon>
        <taxon>Pseudomonadati</taxon>
        <taxon>Pseudomonadota</taxon>
        <taxon>Gammaproteobacteria</taxon>
        <taxon>Enterobacterales</taxon>
        <taxon>Enterobacteriaceae</taxon>
        <taxon>Enterobacter</taxon>
        <taxon>Enterobacter cloacae complex</taxon>
    </lineage>
</organism>
<feature type="transmembrane region" description="Helical" evidence="10">
    <location>
        <begin position="243"/>
        <end position="262"/>
    </location>
</feature>
<evidence type="ECO:0000313" key="12">
    <source>
        <dbReference type="Proteomes" id="UP000351155"/>
    </source>
</evidence>
<evidence type="ECO:0000256" key="2">
    <source>
        <dbReference type="ARBA" id="ARBA00022448"/>
    </source>
</evidence>
<dbReference type="GO" id="GO:0042941">
    <property type="term" value="P:D-alanine transmembrane transport"/>
    <property type="evidence" value="ECO:0007669"/>
    <property type="project" value="TreeGrafter"/>
</dbReference>
<evidence type="ECO:0000256" key="4">
    <source>
        <dbReference type="ARBA" id="ARBA00022519"/>
    </source>
</evidence>
<dbReference type="Pfam" id="PF02653">
    <property type="entry name" value="BPD_transp_2"/>
    <property type="match status" value="1"/>
</dbReference>
<feature type="transmembrane region" description="Helical" evidence="10">
    <location>
        <begin position="80"/>
        <end position="101"/>
    </location>
</feature>
<dbReference type="GO" id="GO:1903806">
    <property type="term" value="P:L-isoleucine import across plasma membrane"/>
    <property type="evidence" value="ECO:0007669"/>
    <property type="project" value="TreeGrafter"/>
</dbReference>
<evidence type="ECO:0000256" key="9">
    <source>
        <dbReference type="ARBA" id="ARBA00037998"/>
    </source>
</evidence>
<evidence type="ECO:0000256" key="6">
    <source>
        <dbReference type="ARBA" id="ARBA00022970"/>
    </source>
</evidence>
<feature type="transmembrane region" description="Helical" evidence="10">
    <location>
        <begin position="303"/>
        <end position="322"/>
    </location>
</feature>